<organism evidence="1 2">
    <name type="scientific">Hygrophoropsis aurantiaca</name>
    <dbReference type="NCBI Taxonomy" id="72124"/>
    <lineage>
        <taxon>Eukaryota</taxon>
        <taxon>Fungi</taxon>
        <taxon>Dikarya</taxon>
        <taxon>Basidiomycota</taxon>
        <taxon>Agaricomycotina</taxon>
        <taxon>Agaricomycetes</taxon>
        <taxon>Agaricomycetidae</taxon>
        <taxon>Boletales</taxon>
        <taxon>Coniophorineae</taxon>
        <taxon>Hygrophoropsidaceae</taxon>
        <taxon>Hygrophoropsis</taxon>
    </lineage>
</organism>
<evidence type="ECO:0000313" key="2">
    <source>
        <dbReference type="Proteomes" id="UP000790377"/>
    </source>
</evidence>
<comment type="caution">
    <text evidence="1">The sequence shown here is derived from an EMBL/GenBank/DDBJ whole genome shotgun (WGS) entry which is preliminary data.</text>
</comment>
<dbReference type="EMBL" id="MU268715">
    <property type="protein sequence ID" value="KAH7903874.1"/>
    <property type="molecule type" value="Genomic_DNA"/>
</dbReference>
<sequence>MELVKEEWTPCSVTSLFRLPSPSEFPLFQSFCTDKCGLGWHFTIGTTKQLTTQQFENKQPGRKYAMCFAPHSKYSASHGAAVNVVGTFIPAAGYVALLSATSEGITLQASSFEKLLTLPEEWTLQGLLCQAFVSFTVTVVDPCPANNIMTFLHKTALADPLSRSAATSANLASDMRTAMNQPAVLVDLARSLRTGVSFDTKFIAFSHRQTAEGKLKLSGARTIYANTAVLQAVSPALALQCSPGQKSSLLVGVGK</sequence>
<accession>A0ACB7ZT63</accession>
<feature type="non-terminal residue" evidence="1">
    <location>
        <position position="255"/>
    </location>
</feature>
<keyword evidence="2" id="KW-1185">Reference proteome</keyword>
<name>A0ACB7ZT63_9AGAM</name>
<dbReference type="Proteomes" id="UP000790377">
    <property type="component" value="Unassembled WGS sequence"/>
</dbReference>
<reference evidence="1" key="1">
    <citation type="journal article" date="2021" name="New Phytol.">
        <title>Evolutionary innovations through gain and loss of genes in the ectomycorrhizal Boletales.</title>
        <authorList>
            <person name="Wu G."/>
            <person name="Miyauchi S."/>
            <person name="Morin E."/>
            <person name="Kuo A."/>
            <person name="Drula E."/>
            <person name="Varga T."/>
            <person name="Kohler A."/>
            <person name="Feng B."/>
            <person name="Cao Y."/>
            <person name="Lipzen A."/>
            <person name="Daum C."/>
            <person name="Hundley H."/>
            <person name="Pangilinan J."/>
            <person name="Johnson J."/>
            <person name="Barry K."/>
            <person name="LaButti K."/>
            <person name="Ng V."/>
            <person name="Ahrendt S."/>
            <person name="Min B."/>
            <person name="Choi I.G."/>
            <person name="Park H."/>
            <person name="Plett J.M."/>
            <person name="Magnuson J."/>
            <person name="Spatafora J.W."/>
            <person name="Nagy L.G."/>
            <person name="Henrissat B."/>
            <person name="Grigoriev I.V."/>
            <person name="Yang Z.L."/>
            <person name="Xu J."/>
            <person name="Martin F.M."/>
        </authorList>
    </citation>
    <scope>NUCLEOTIDE SEQUENCE</scope>
    <source>
        <strain evidence="1">ATCC 28755</strain>
    </source>
</reference>
<protein>
    <submittedName>
        <fullName evidence="1">Uncharacterized protein</fullName>
    </submittedName>
</protein>
<proteinExistence type="predicted"/>
<gene>
    <name evidence="1" type="ORF">BJ138DRAFT_1167446</name>
</gene>
<evidence type="ECO:0000313" key="1">
    <source>
        <dbReference type="EMBL" id="KAH7903874.1"/>
    </source>
</evidence>